<dbReference type="Gene3D" id="3.90.1010.10">
    <property type="match status" value="1"/>
</dbReference>
<dbReference type="GO" id="GO:0005506">
    <property type="term" value="F:iron ion binding"/>
    <property type="evidence" value="ECO:0007669"/>
    <property type="project" value="InterPro"/>
</dbReference>
<dbReference type="PANTHER" id="PTHR10093">
    <property type="entry name" value="IRON-SULFUR CLUSTER ASSEMBLY ENZYME NIFU HOMOLOG"/>
    <property type="match status" value="1"/>
</dbReference>
<dbReference type="EMBL" id="VSSQ01011419">
    <property type="protein sequence ID" value="MPM46797.1"/>
    <property type="molecule type" value="Genomic_DNA"/>
</dbReference>
<dbReference type="AlphaFoldDB" id="A0A645A162"/>
<proteinExistence type="predicted"/>
<gene>
    <name evidence="2" type="primary">iscU_16</name>
    <name evidence="2" type="ORF">SDC9_93503</name>
</gene>
<sequence length="156" mass="17354">MTQVGYSKKVLEHFKNPHNFGVIKDATTVGQVGNPACGDVMKLYLKIDKNKQGQDFIKDVKFETMGCAAAIATSSVVTDLAFGKTVEDAMKLDNKDVIEALEYLPDIKIHCSLLAIDALAEAIFNYYQQIGHPIPETLQKKHERISVCQTRLHGHH</sequence>
<name>A0A645A162_9ZZZZ</name>
<organism evidence="2">
    <name type="scientific">bioreactor metagenome</name>
    <dbReference type="NCBI Taxonomy" id="1076179"/>
    <lineage>
        <taxon>unclassified sequences</taxon>
        <taxon>metagenomes</taxon>
        <taxon>ecological metagenomes</taxon>
    </lineage>
</organism>
<dbReference type="Pfam" id="PF01592">
    <property type="entry name" value="NifU_N"/>
    <property type="match status" value="1"/>
</dbReference>
<accession>A0A645A162</accession>
<protein>
    <submittedName>
        <fullName evidence="2">Iron-sulfur cluster assembly scaffold protein IscU</fullName>
    </submittedName>
</protein>
<reference evidence="2" key="1">
    <citation type="submission" date="2019-08" db="EMBL/GenBank/DDBJ databases">
        <authorList>
            <person name="Kucharzyk K."/>
            <person name="Murdoch R.W."/>
            <person name="Higgins S."/>
            <person name="Loffler F."/>
        </authorList>
    </citation>
    <scope>NUCLEOTIDE SEQUENCE</scope>
</reference>
<dbReference type="SUPFAM" id="SSF82649">
    <property type="entry name" value="SufE/NifU"/>
    <property type="match status" value="1"/>
</dbReference>
<dbReference type="InterPro" id="IPR002871">
    <property type="entry name" value="NIF_FeS_clus_asmbl_NifU_N"/>
</dbReference>
<feature type="domain" description="NIF system FeS cluster assembly NifU N-terminal" evidence="1">
    <location>
        <begin position="6"/>
        <end position="129"/>
    </location>
</feature>
<evidence type="ECO:0000259" key="1">
    <source>
        <dbReference type="Pfam" id="PF01592"/>
    </source>
</evidence>
<dbReference type="GO" id="GO:0051536">
    <property type="term" value="F:iron-sulfur cluster binding"/>
    <property type="evidence" value="ECO:0007669"/>
    <property type="project" value="InterPro"/>
</dbReference>
<dbReference type="CDD" id="cd06664">
    <property type="entry name" value="IscU_like"/>
    <property type="match status" value="1"/>
</dbReference>
<dbReference type="GO" id="GO:0016226">
    <property type="term" value="P:iron-sulfur cluster assembly"/>
    <property type="evidence" value="ECO:0007669"/>
    <property type="project" value="InterPro"/>
</dbReference>
<evidence type="ECO:0000313" key="2">
    <source>
        <dbReference type="EMBL" id="MPM46797.1"/>
    </source>
</evidence>
<comment type="caution">
    <text evidence="2">The sequence shown here is derived from an EMBL/GenBank/DDBJ whole genome shotgun (WGS) entry which is preliminary data.</text>
</comment>